<dbReference type="Gene3D" id="1.20.120.1250">
    <property type="entry name" value="Sulfhydryl oxidase R596, ORFan domain"/>
    <property type="match status" value="1"/>
</dbReference>
<evidence type="ECO:0000313" key="2">
    <source>
        <dbReference type="EMBL" id="KAK7574174.1"/>
    </source>
</evidence>
<dbReference type="AlphaFoldDB" id="A0AAN9T6S1"/>
<feature type="compositionally biased region" description="Polar residues" evidence="1">
    <location>
        <begin position="18"/>
        <end position="34"/>
    </location>
</feature>
<accession>A0AAN9T6S1</accession>
<feature type="compositionally biased region" description="Basic and acidic residues" evidence="1">
    <location>
        <begin position="1"/>
        <end position="17"/>
    </location>
</feature>
<proteinExistence type="predicted"/>
<sequence>MPKVTSDLKKELSESRKNGWNNGNLFGAESTESFSGGGFKDKAKAEETIKLLEDKDVTYQYHVINTMYNRAKVILKRTKDPEKVKNLNEAVDTFEEWINDYKGHSRHKENFGYLPVDVVEAYQKLASHYRIPENGFLSAYQEAQGDYKKLRNKSVPKLGITWDVHRNRSLRPLDGKIKENDVVMYETTDPLSGLPSKLHTEVIMWGYSPDPTKVKKSVNLLDKI</sequence>
<keyword evidence="3" id="KW-1185">Reference proteome</keyword>
<name>A0AAN9T6S1_9HEMI</name>
<dbReference type="Proteomes" id="UP001367676">
    <property type="component" value="Unassembled WGS sequence"/>
</dbReference>
<feature type="region of interest" description="Disordered" evidence="1">
    <location>
        <begin position="1"/>
        <end position="39"/>
    </location>
</feature>
<gene>
    <name evidence="2" type="ORF">V9T40_011365</name>
</gene>
<reference evidence="2 3" key="1">
    <citation type="submission" date="2024-03" db="EMBL/GenBank/DDBJ databases">
        <title>Adaptation during the transition from Ophiocordyceps entomopathogen to insect associate is accompanied by gene loss and intensified selection.</title>
        <authorList>
            <person name="Ward C.M."/>
            <person name="Onetto C.A."/>
            <person name="Borneman A.R."/>
        </authorList>
    </citation>
    <scope>NUCLEOTIDE SEQUENCE [LARGE SCALE GENOMIC DNA]</scope>
    <source>
        <strain evidence="2">AWRI1</strain>
        <tissue evidence="2">Single Adult Female</tissue>
    </source>
</reference>
<evidence type="ECO:0000313" key="3">
    <source>
        <dbReference type="Proteomes" id="UP001367676"/>
    </source>
</evidence>
<dbReference type="EMBL" id="JBBCAQ010000037">
    <property type="protein sequence ID" value="KAK7574174.1"/>
    <property type="molecule type" value="Genomic_DNA"/>
</dbReference>
<comment type="caution">
    <text evidence="2">The sequence shown here is derived from an EMBL/GenBank/DDBJ whole genome shotgun (WGS) entry which is preliminary data.</text>
</comment>
<protein>
    <submittedName>
        <fullName evidence="2">Uncharacterized protein</fullName>
    </submittedName>
</protein>
<organism evidence="2 3">
    <name type="scientific">Parthenolecanium corni</name>
    <dbReference type="NCBI Taxonomy" id="536013"/>
    <lineage>
        <taxon>Eukaryota</taxon>
        <taxon>Metazoa</taxon>
        <taxon>Ecdysozoa</taxon>
        <taxon>Arthropoda</taxon>
        <taxon>Hexapoda</taxon>
        <taxon>Insecta</taxon>
        <taxon>Pterygota</taxon>
        <taxon>Neoptera</taxon>
        <taxon>Paraneoptera</taxon>
        <taxon>Hemiptera</taxon>
        <taxon>Sternorrhyncha</taxon>
        <taxon>Coccoidea</taxon>
        <taxon>Coccidae</taxon>
        <taxon>Parthenolecanium</taxon>
    </lineage>
</organism>
<evidence type="ECO:0000256" key="1">
    <source>
        <dbReference type="SAM" id="MobiDB-lite"/>
    </source>
</evidence>